<protein>
    <recommendedName>
        <fullName evidence="1">Sugar phosphate transporter domain-containing protein</fullName>
    </recommendedName>
</protein>
<proteinExistence type="predicted"/>
<gene>
    <name evidence="2" type="ORF">AB1Y20_009906</name>
</gene>
<keyword evidence="3" id="KW-1185">Reference proteome</keyword>
<evidence type="ECO:0000313" key="2">
    <source>
        <dbReference type="EMBL" id="KAL1528565.1"/>
    </source>
</evidence>
<accession>A0AB34K7C6</accession>
<evidence type="ECO:0000259" key="1">
    <source>
        <dbReference type="Pfam" id="PF03151"/>
    </source>
</evidence>
<organism evidence="2 3">
    <name type="scientific">Prymnesium parvum</name>
    <name type="common">Toxic golden alga</name>
    <dbReference type="NCBI Taxonomy" id="97485"/>
    <lineage>
        <taxon>Eukaryota</taxon>
        <taxon>Haptista</taxon>
        <taxon>Haptophyta</taxon>
        <taxon>Prymnesiophyceae</taxon>
        <taxon>Prymnesiales</taxon>
        <taxon>Prymnesiaceae</taxon>
        <taxon>Prymnesium</taxon>
    </lineage>
</organism>
<evidence type="ECO:0000313" key="3">
    <source>
        <dbReference type="Proteomes" id="UP001515480"/>
    </source>
</evidence>
<dbReference type="EMBL" id="JBGBPQ010000002">
    <property type="protein sequence ID" value="KAL1528565.1"/>
    <property type="molecule type" value="Genomic_DNA"/>
</dbReference>
<dbReference type="Pfam" id="PF03151">
    <property type="entry name" value="TPT"/>
    <property type="match status" value="1"/>
</dbReference>
<sequence length="125" mass="13496">MTRVNARSTCKWLAINGVVSFLNQYTGLSVLDAMHSPLSHALANVMKRAVVITAAMIYAARPVSPLHTFGVVLSVFGTMIYQKLDEAGRGASRCDYELVPTIRMSSSIELGIESPSPRDGIPGRS</sequence>
<name>A0AB34K7C6_PRYPA</name>
<dbReference type="Proteomes" id="UP001515480">
    <property type="component" value="Unassembled WGS sequence"/>
</dbReference>
<reference evidence="2 3" key="1">
    <citation type="journal article" date="2024" name="Science">
        <title>Giant polyketide synthase enzymes in the biosynthesis of giant marine polyether toxins.</title>
        <authorList>
            <person name="Fallon T.R."/>
            <person name="Shende V.V."/>
            <person name="Wierzbicki I.H."/>
            <person name="Pendleton A.L."/>
            <person name="Watervoot N.F."/>
            <person name="Auber R.P."/>
            <person name="Gonzalez D.J."/>
            <person name="Wisecaver J.H."/>
            <person name="Moore B.S."/>
        </authorList>
    </citation>
    <scope>NUCLEOTIDE SEQUENCE [LARGE SCALE GENOMIC DNA]</scope>
    <source>
        <strain evidence="2 3">12B1</strain>
    </source>
</reference>
<dbReference type="InterPro" id="IPR004853">
    <property type="entry name" value="Sugar_P_trans_dom"/>
</dbReference>
<dbReference type="AlphaFoldDB" id="A0AB34K7C6"/>
<feature type="domain" description="Sugar phosphate transporter" evidence="1">
    <location>
        <begin position="4"/>
        <end position="81"/>
    </location>
</feature>
<comment type="caution">
    <text evidence="2">The sequence shown here is derived from an EMBL/GenBank/DDBJ whole genome shotgun (WGS) entry which is preliminary data.</text>
</comment>